<protein>
    <submittedName>
        <fullName evidence="2">Solute-binding protein family 3/N-terminal domain-containing protein</fullName>
    </submittedName>
</protein>
<organism evidence="1 2">
    <name type="scientific">Panagrolaimus sp. PS1159</name>
    <dbReference type="NCBI Taxonomy" id="55785"/>
    <lineage>
        <taxon>Eukaryota</taxon>
        <taxon>Metazoa</taxon>
        <taxon>Ecdysozoa</taxon>
        <taxon>Nematoda</taxon>
        <taxon>Chromadorea</taxon>
        <taxon>Rhabditida</taxon>
        <taxon>Tylenchina</taxon>
        <taxon>Panagrolaimomorpha</taxon>
        <taxon>Panagrolaimoidea</taxon>
        <taxon>Panagrolaimidae</taxon>
        <taxon>Panagrolaimus</taxon>
    </lineage>
</organism>
<dbReference type="Proteomes" id="UP000887580">
    <property type="component" value="Unplaced"/>
</dbReference>
<accession>A0AC35G1K5</accession>
<evidence type="ECO:0000313" key="1">
    <source>
        <dbReference type="Proteomes" id="UP000887580"/>
    </source>
</evidence>
<dbReference type="WBParaSite" id="PS1159_v2.g22459.t1">
    <property type="protein sequence ID" value="PS1159_v2.g22459.t1"/>
    <property type="gene ID" value="PS1159_v2.g22459"/>
</dbReference>
<name>A0AC35G1K5_9BILA</name>
<sequence>MRKKLIRLFGFKELPPEVTFTSKCHHWSIQNCERPGSDVEFLKLLFEFAEIDYEVIKKEVITSEEIIDAVENGTIADMSLISLIVSPDRLKKVSFTIPVNYLQFGYRVKEQNVLESDQFLLKTFEINVYFVLTLVISLVAGFAYFAYRNNTYKQWLWITFASFFNQANHPKSRKTSFLFLTGSYWFTAFLTICFYQARMKYFLTVPLQKGVDFLNMYELLDELRYGKWTVYEADNGYFLSQYCRNDQCRQIEELARKGKINRHNNLTTLDDINKNIPFSVTLDAMNTDLVPNQVNVIDPKEKILFIRDSTISVDMVAFVINKNLTVELEQINRAISRFSSAYANIRSRYQSPFHRYEIDNFQNGAVVLTLLHFDILFYFYISMILFSLIIFGIEFLHFRYNWKNGDGNWMPKKEIKYEMNGTSLSTDSTLKSVNFERKTIKFFIEERIAELQKVNGFENY</sequence>
<reference evidence="2" key="1">
    <citation type="submission" date="2022-11" db="UniProtKB">
        <authorList>
            <consortium name="WormBaseParasite"/>
        </authorList>
    </citation>
    <scope>IDENTIFICATION</scope>
</reference>
<proteinExistence type="predicted"/>
<evidence type="ECO:0000313" key="2">
    <source>
        <dbReference type="WBParaSite" id="PS1159_v2.g22459.t1"/>
    </source>
</evidence>